<evidence type="ECO:0000256" key="1">
    <source>
        <dbReference type="ARBA" id="ARBA00005536"/>
    </source>
</evidence>
<dbReference type="PANTHER" id="PTHR23108:SF0">
    <property type="entry name" value="METHYLTRANSFERASE-LIKE PROTEIN 22"/>
    <property type="match status" value="1"/>
</dbReference>
<dbReference type="InterPro" id="IPR042277">
    <property type="entry name" value="IST1-like"/>
</dbReference>
<dbReference type="Proteomes" id="UP000682877">
    <property type="component" value="Chromosome 2"/>
</dbReference>
<name>A0A8S1ZXP6_ARAAE</name>
<feature type="compositionally biased region" description="Low complexity" evidence="2">
    <location>
        <begin position="222"/>
        <end position="238"/>
    </location>
</feature>
<dbReference type="InterPro" id="IPR038899">
    <property type="entry name" value="METTL22"/>
</dbReference>
<feature type="compositionally biased region" description="Basic and acidic residues" evidence="2">
    <location>
        <begin position="266"/>
        <end position="290"/>
    </location>
</feature>
<dbReference type="Pfam" id="PF10294">
    <property type="entry name" value="Methyltransf_16"/>
    <property type="match status" value="1"/>
</dbReference>
<dbReference type="AlphaFoldDB" id="A0A8S1ZXP6"/>
<dbReference type="InterPro" id="IPR029063">
    <property type="entry name" value="SAM-dependent_MTases_sf"/>
</dbReference>
<reference evidence="3" key="1">
    <citation type="submission" date="2021-01" db="EMBL/GenBank/DDBJ databases">
        <authorList>
            <person name="Bezrukov I."/>
        </authorList>
    </citation>
    <scope>NUCLEOTIDE SEQUENCE</scope>
</reference>
<evidence type="ECO:0000313" key="4">
    <source>
        <dbReference type="Proteomes" id="UP000682877"/>
    </source>
</evidence>
<dbReference type="GO" id="GO:0005634">
    <property type="term" value="C:nucleus"/>
    <property type="evidence" value="ECO:0007669"/>
    <property type="project" value="TreeGrafter"/>
</dbReference>
<sequence>MFDGLFKPKFYTKCKSLVKITKTRVDTVKRKKNSVCKYLKNDIVDLLKNNLDYNAYGRAEGLIEEKRRLACYEFLEQFCICVASNVSLLQKSSGCPDECREAISSLVYAAARVSEVPELRDLRSLFAERYGNKLEQFVNPEFVERFKAEPPSKEMKVELLQEIAREYSIKWDAKSLEQRLYTPPHHPSEPKTEKSKDPETSMEKRSSLWFHGREDSMDDTNTSIMSTSEEDSMSTSGSCVTGPEEDPETKPLYYRFMTPAAPYTKPKIEKQESLPEKMTKSDLMDTESPRAGKPKPRSVRRRFANPPPEAEGEALKQESKNIMRSSDSMGKASGGEGFRRMSRRTVSWQHKPSSCVPDFDEVWKAQLVLSEFVLHKICTSSEFHGIVSLELGAGTGLLGILLARVAKAVFLTDHGDAILANCAKNLDMNSSLFHPHTVVNVRELNWMSDWPIEDNRGDCRDPENFCWSKQDFEQVKCASFIFAADVIYSDDLTIALFSMLRRVMSFGCDKVLYLGLEKRYNFSLDDLKVVANGYTCFRSYVKEDGTGEQEKRSFVGKRVDVTQIPQYLKGYDRGEDVELWEIRYVL</sequence>
<evidence type="ECO:0000256" key="2">
    <source>
        <dbReference type="SAM" id="MobiDB-lite"/>
    </source>
</evidence>
<organism evidence="3 4">
    <name type="scientific">Arabidopsis arenosa</name>
    <name type="common">Sand rock-cress</name>
    <name type="synonym">Cardaminopsis arenosa</name>
    <dbReference type="NCBI Taxonomy" id="38785"/>
    <lineage>
        <taxon>Eukaryota</taxon>
        <taxon>Viridiplantae</taxon>
        <taxon>Streptophyta</taxon>
        <taxon>Embryophyta</taxon>
        <taxon>Tracheophyta</taxon>
        <taxon>Spermatophyta</taxon>
        <taxon>Magnoliopsida</taxon>
        <taxon>eudicotyledons</taxon>
        <taxon>Gunneridae</taxon>
        <taxon>Pentapetalae</taxon>
        <taxon>rosids</taxon>
        <taxon>malvids</taxon>
        <taxon>Brassicales</taxon>
        <taxon>Brassicaceae</taxon>
        <taxon>Camelineae</taxon>
        <taxon>Arabidopsis</taxon>
    </lineage>
</organism>
<dbReference type="SUPFAM" id="SSF53335">
    <property type="entry name" value="S-adenosyl-L-methionine-dependent methyltransferases"/>
    <property type="match status" value="1"/>
</dbReference>
<dbReference type="Gene3D" id="3.40.50.150">
    <property type="entry name" value="Vaccinia Virus protein VP39"/>
    <property type="match status" value="1"/>
</dbReference>
<proteinExistence type="inferred from homology"/>
<dbReference type="EMBL" id="LR999452">
    <property type="protein sequence ID" value="CAE5964847.1"/>
    <property type="molecule type" value="Genomic_DNA"/>
</dbReference>
<evidence type="ECO:0000313" key="3">
    <source>
        <dbReference type="EMBL" id="CAE5964847.1"/>
    </source>
</evidence>
<feature type="region of interest" description="Disordered" evidence="2">
    <location>
        <begin position="264"/>
        <end position="338"/>
    </location>
</feature>
<feature type="compositionally biased region" description="Basic residues" evidence="2">
    <location>
        <begin position="292"/>
        <end position="303"/>
    </location>
</feature>
<gene>
    <name evidence="3" type="ORF">AARE701A_LOCUS5971</name>
</gene>
<feature type="compositionally biased region" description="Basic and acidic residues" evidence="2">
    <location>
        <begin position="186"/>
        <end position="215"/>
    </location>
</feature>
<dbReference type="Pfam" id="PF03398">
    <property type="entry name" value="Ist1"/>
    <property type="match status" value="1"/>
</dbReference>
<evidence type="ECO:0008006" key="5">
    <source>
        <dbReference type="Google" id="ProtNLM"/>
    </source>
</evidence>
<accession>A0A8S1ZXP6</accession>
<comment type="similarity">
    <text evidence="1">Belongs to the IST1 family.</text>
</comment>
<dbReference type="GO" id="GO:0015031">
    <property type="term" value="P:protein transport"/>
    <property type="evidence" value="ECO:0007669"/>
    <property type="project" value="InterPro"/>
</dbReference>
<dbReference type="InterPro" id="IPR005061">
    <property type="entry name" value="Ist1"/>
</dbReference>
<protein>
    <recommendedName>
        <fullName evidence="5">Methyltransferase family protein</fullName>
    </recommendedName>
</protein>
<dbReference type="PANTHER" id="PTHR23108">
    <property type="entry name" value="METHYLTRANSFERASE-RELATED"/>
    <property type="match status" value="1"/>
</dbReference>
<dbReference type="InterPro" id="IPR019410">
    <property type="entry name" value="Methyltransf_16"/>
</dbReference>
<dbReference type="FunFam" id="1.20.1260.60:FF:000002">
    <property type="entry name" value="Vacuolar protein sorting-associated protein IST1"/>
    <property type="match status" value="1"/>
</dbReference>
<keyword evidence="4" id="KW-1185">Reference proteome</keyword>
<feature type="region of interest" description="Disordered" evidence="2">
    <location>
        <begin position="180"/>
        <end position="250"/>
    </location>
</feature>
<dbReference type="Gene3D" id="1.20.1260.60">
    <property type="entry name" value="Vacuolar protein sorting-associated protein Ist1"/>
    <property type="match status" value="1"/>
</dbReference>
<dbReference type="GO" id="GO:0008276">
    <property type="term" value="F:protein methyltransferase activity"/>
    <property type="evidence" value="ECO:0007669"/>
    <property type="project" value="InterPro"/>
</dbReference>